<dbReference type="AlphaFoldDB" id="A0A7X0MK24"/>
<organism evidence="1 2">
    <name type="scientific">Pedobacter cryoconitis</name>
    <dbReference type="NCBI Taxonomy" id="188932"/>
    <lineage>
        <taxon>Bacteria</taxon>
        <taxon>Pseudomonadati</taxon>
        <taxon>Bacteroidota</taxon>
        <taxon>Sphingobacteriia</taxon>
        <taxon>Sphingobacteriales</taxon>
        <taxon>Sphingobacteriaceae</taxon>
        <taxon>Pedobacter</taxon>
    </lineage>
</organism>
<name>A0A7X0MK24_9SPHI</name>
<gene>
    <name evidence="1" type="ORF">HDF25_003776</name>
</gene>
<proteinExistence type="predicted"/>
<evidence type="ECO:0000313" key="1">
    <source>
        <dbReference type="EMBL" id="MBB6501601.1"/>
    </source>
</evidence>
<reference evidence="1 2" key="1">
    <citation type="submission" date="2020-08" db="EMBL/GenBank/DDBJ databases">
        <title>Genomic Encyclopedia of Type Strains, Phase IV (KMG-V): Genome sequencing to study the core and pangenomes of soil and plant-associated prokaryotes.</title>
        <authorList>
            <person name="Whitman W."/>
        </authorList>
    </citation>
    <scope>NUCLEOTIDE SEQUENCE [LARGE SCALE GENOMIC DNA]</scope>
    <source>
        <strain evidence="1 2">M2T3</strain>
    </source>
</reference>
<dbReference type="Proteomes" id="UP000521017">
    <property type="component" value="Unassembled WGS sequence"/>
</dbReference>
<protein>
    <submittedName>
        <fullName evidence="1">Uncharacterized protein</fullName>
    </submittedName>
</protein>
<sequence>MAKCWYANVGGAFDDITVAKSYHVITGKPGCVSGASVCAIYAGDCGPSPVSPLSSNILTYIADALGELVAQPQLPVGSKYFVYMKD</sequence>
<accession>A0A7X0MK24</accession>
<dbReference type="EMBL" id="JACHCC010000010">
    <property type="protein sequence ID" value="MBB6501601.1"/>
    <property type="molecule type" value="Genomic_DNA"/>
</dbReference>
<dbReference type="RefSeq" id="WP_184627500.1">
    <property type="nucleotide sequence ID" value="NZ_JACHCC010000010.1"/>
</dbReference>
<comment type="caution">
    <text evidence="1">The sequence shown here is derived from an EMBL/GenBank/DDBJ whole genome shotgun (WGS) entry which is preliminary data.</text>
</comment>
<evidence type="ECO:0000313" key="2">
    <source>
        <dbReference type="Proteomes" id="UP000521017"/>
    </source>
</evidence>